<evidence type="ECO:0000313" key="2">
    <source>
        <dbReference type="EMBL" id="RWX73946.1"/>
    </source>
</evidence>
<organism evidence="2 3">
    <name type="scientific">Methanosuratincola subterraneus</name>
    <dbReference type="NCBI Taxonomy" id="2593994"/>
    <lineage>
        <taxon>Archaea</taxon>
        <taxon>Thermoproteota</taxon>
        <taxon>Methanosuratincolia</taxon>
        <taxon>Candidatus Methanomethylicales</taxon>
        <taxon>Candidatus Methanomethylicaceae</taxon>
        <taxon>Candidatus Methanosuratincola (ex Vanwonterghem et al. 2016)</taxon>
    </lineage>
</organism>
<keyword evidence="1" id="KW-0812">Transmembrane</keyword>
<keyword evidence="1" id="KW-1133">Transmembrane helix</keyword>
<reference evidence="2 3" key="1">
    <citation type="submission" date="2018-12" db="EMBL/GenBank/DDBJ databases">
        <title>The complete genome of the methanogenic archaea of the candidate phylum Verstraetearchaeota, obtained from the metagenome of underground thermal water.</title>
        <authorList>
            <person name="Kadnikov V.V."/>
            <person name="Mardanov A.V."/>
            <person name="Beletsky A.V."/>
            <person name="Karnachuk O.V."/>
            <person name="Ravin N.V."/>
        </authorList>
    </citation>
    <scope>NUCLEOTIDE SEQUENCE [LARGE SCALE GENOMIC DNA]</scope>
    <source>
        <strain evidence="2">Ch88</strain>
    </source>
</reference>
<dbReference type="AlphaFoldDB" id="A0A3S3S8I9"/>
<name>A0A3S3S8I9_METS7</name>
<evidence type="ECO:0000313" key="3">
    <source>
        <dbReference type="Proteomes" id="UP000288215"/>
    </source>
</evidence>
<dbReference type="EMBL" id="RXGA01000002">
    <property type="protein sequence ID" value="RWX73946.1"/>
    <property type="molecule type" value="Genomic_DNA"/>
</dbReference>
<protein>
    <submittedName>
        <fullName evidence="2">Uncharacterized protein</fullName>
    </submittedName>
</protein>
<gene>
    <name evidence="2" type="ORF">Metus_0725</name>
</gene>
<dbReference type="Proteomes" id="UP000288215">
    <property type="component" value="Unassembled WGS sequence"/>
</dbReference>
<feature type="transmembrane region" description="Helical" evidence="1">
    <location>
        <begin position="12"/>
        <end position="34"/>
    </location>
</feature>
<accession>A0A3S3S8I9</accession>
<sequence>MSTGSTRKKGVSTVVGMTIFVLIFALVASYSFVWTSELNKYVENVRVDMREEQLRAHEVLVVTPINETAISVQNPTSEVVVVTQIWSGHDLLWTGQRGVPPFSSVTFPSFDWSKTDGSFRVVTLRGNIFSGSYADMMERIQKRTWTVSWYWNTTSQENEGIPPTQLNQSTLIGTSYFYDLRIDWEWTDDAAVISNYYYNSTNVIGFIARAVLVKTTDATQDATIRFLIDGNSLVNFQINGSYPAWVGESFNDKWIDSTKDVYIVIPGDKYSVHEVTVFFKTVGYEGPVYLRLNIANAAFYP</sequence>
<comment type="caution">
    <text evidence="2">The sequence shown here is derived from an EMBL/GenBank/DDBJ whole genome shotgun (WGS) entry which is preliminary data.</text>
</comment>
<evidence type="ECO:0000256" key="1">
    <source>
        <dbReference type="SAM" id="Phobius"/>
    </source>
</evidence>
<keyword evidence="1" id="KW-0472">Membrane</keyword>
<proteinExistence type="predicted"/>